<dbReference type="InterPro" id="IPR047584">
    <property type="entry name" value="CyaY"/>
</dbReference>
<evidence type="ECO:0000256" key="3">
    <source>
        <dbReference type="ARBA" id="ARBA00023004"/>
    </source>
</evidence>
<keyword evidence="2 4" id="KW-0479">Metal-binding</keyword>
<protein>
    <recommendedName>
        <fullName evidence="4">Iron-sulfur cluster assembly protein CyaY</fullName>
    </recommendedName>
</protein>
<dbReference type="HAMAP" id="MF_00142">
    <property type="entry name" value="CyaY"/>
    <property type="match status" value="1"/>
</dbReference>
<evidence type="ECO:0000256" key="4">
    <source>
        <dbReference type="HAMAP-Rule" id="MF_00142"/>
    </source>
</evidence>
<comment type="similarity">
    <text evidence="1 4">Belongs to the frataxin family.</text>
</comment>
<evidence type="ECO:0000313" key="6">
    <source>
        <dbReference type="Proteomes" id="UP000761574"/>
    </source>
</evidence>
<dbReference type="InterPro" id="IPR020895">
    <property type="entry name" value="Frataxin_CS"/>
</dbReference>
<organism evidence="5 6">
    <name type="scientific">Shewanella algidipiscicola</name>
    <dbReference type="NCBI Taxonomy" id="614070"/>
    <lineage>
        <taxon>Bacteria</taxon>
        <taxon>Pseudomonadati</taxon>
        <taxon>Pseudomonadota</taxon>
        <taxon>Gammaproteobacteria</taxon>
        <taxon>Alteromonadales</taxon>
        <taxon>Shewanellaceae</taxon>
        <taxon>Shewanella</taxon>
    </lineage>
</organism>
<dbReference type="PANTHER" id="PTHR16821:SF2">
    <property type="entry name" value="FRATAXIN, MITOCHONDRIAL"/>
    <property type="match status" value="1"/>
</dbReference>
<evidence type="ECO:0000313" key="5">
    <source>
        <dbReference type="EMBL" id="GIU43418.1"/>
    </source>
</evidence>
<dbReference type="NCBIfam" id="TIGR03421">
    <property type="entry name" value="FeS_CyaY"/>
    <property type="match status" value="1"/>
</dbReference>
<dbReference type="InterPro" id="IPR002908">
    <property type="entry name" value="Frataxin/CyaY"/>
</dbReference>
<sequence length="127" mass="14567">MHCYYIGSENHFIEGCPMAMTDSEYHKLADEMFSALEDAIEYAIDEQDADIDVDASGNVLQLEFQDHSKIVINKQEPLHQIWVATQFGGYHFSFVDGKWIDERSDAGEFMPFVVESIRRQGDVTLKL</sequence>
<dbReference type="PROSITE" id="PS50810">
    <property type="entry name" value="FRATAXIN_2"/>
    <property type="match status" value="1"/>
</dbReference>
<dbReference type="SUPFAM" id="SSF55387">
    <property type="entry name" value="Frataxin/Nqo15-like"/>
    <property type="match status" value="1"/>
</dbReference>
<name>A0ABQ4P7C5_9GAMM</name>
<dbReference type="Proteomes" id="UP000761574">
    <property type="component" value="Unassembled WGS sequence"/>
</dbReference>
<gene>
    <name evidence="4 5" type="primary">cyaY</name>
    <name evidence="5" type="ORF">TUM4630_06660</name>
</gene>
<keyword evidence="6" id="KW-1185">Reference proteome</keyword>
<comment type="function">
    <text evidence="4">Involved in iron-sulfur (Fe-S) cluster assembly. May act as a regulator of Fe-S biogenesis.</text>
</comment>
<dbReference type="InterPro" id="IPR036524">
    <property type="entry name" value="Frataxin/CyaY_sf"/>
</dbReference>
<dbReference type="SMART" id="SM01219">
    <property type="entry name" value="Frataxin_Cyay"/>
    <property type="match status" value="1"/>
</dbReference>
<comment type="caution">
    <text evidence="5">The sequence shown here is derived from an EMBL/GenBank/DDBJ whole genome shotgun (WGS) entry which is preliminary data.</text>
</comment>
<keyword evidence="3 4" id="KW-0408">Iron</keyword>
<evidence type="ECO:0000256" key="2">
    <source>
        <dbReference type="ARBA" id="ARBA00022723"/>
    </source>
</evidence>
<dbReference type="PROSITE" id="PS01344">
    <property type="entry name" value="FRATAXIN_1"/>
    <property type="match status" value="1"/>
</dbReference>
<dbReference type="EMBL" id="BPFB01000006">
    <property type="protein sequence ID" value="GIU43418.1"/>
    <property type="molecule type" value="Genomic_DNA"/>
</dbReference>
<proteinExistence type="inferred from homology"/>
<dbReference type="Gene3D" id="3.30.920.10">
    <property type="entry name" value="Frataxin/CyaY"/>
    <property type="match status" value="1"/>
</dbReference>
<dbReference type="PANTHER" id="PTHR16821">
    <property type="entry name" value="FRATAXIN"/>
    <property type="match status" value="1"/>
</dbReference>
<reference evidence="5 6" key="1">
    <citation type="submission" date="2021-05" db="EMBL/GenBank/DDBJ databases">
        <title>Molecular characterization for Shewanella algae harboring chromosomal blaOXA-55-like strains isolated from clinical and environment sample.</title>
        <authorList>
            <person name="Ohama Y."/>
            <person name="Aoki K."/>
            <person name="Harada S."/>
            <person name="Moriya K."/>
            <person name="Ishii Y."/>
            <person name="Tateda K."/>
        </authorList>
    </citation>
    <scope>NUCLEOTIDE SEQUENCE [LARGE SCALE GENOMIC DNA]</scope>
    <source>
        <strain evidence="5 6">LMG 23746</strain>
    </source>
</reference>
<dbReference type="Pfam" id="PF01491">
    <property type="entry name" value="Frataxin_Cyay"/>
    <property type="match status" value="1"/>
</dbReference>
<accession>A0ABQ4P7C5</accession>
<evidence type="ECO:0000256" key="1">
    <source>
        <dbReference type="ARBA" id="ARBA00008183"/>
    </source>
</evidence>